<sequence>MTSRLVGTGLRVVYVTVPNQAVANQIARSVVGEKLAACVNIIPGLKSVYNASTTIHDSHKSWYF</sequence>
<protein>
    <submittedName>
        <fullName evidence="3">CoA_binding domain-containing protein</fullName>
    </submittedName>
</protein>
<dbReference type="InterPro" id="IPR004323">
    <property type="entry name" value="Ion_tolerance_CutA"/>
</dbReference>
<evidence type="ECO:0000313" key="2">
    <source>
        <dbReference type="Proteomes" id="UP000095283"/>
    </source>
</evidence>
<proteinExistence type="inferred from homology"/>
<dbReference type="SUPFAM" id="SSF54913">
    <property type="entry name" value="GlnB-like"/>
    <property type="match status" value="1"/>
</dbReference>
<dbReference type="InterPro" id="IPR015867">
    <property type="entry name" value="N-reg_PII/ATP_PRibTrfase_C"/>
</dbReference>
<name>A0A1I7X4M5_HETBA</name>
<keyword evidence="2" id="KW-1185">Reference proteome</keyword>
<reference evidence="3" key="1">
    <citation type="submission" date="2016-11" db="UniProtKB">
        <authorList>
            <consortium name="WormBaseParasite"/>
        </authorList>
    </citation>
    <scope>IDENTIFICATION</scope>
</reference>
<dbReference type="InterPro" id="IPR011322">
    <property type="entry name" value="N-reg_PII-like_a/b"/>
</dbReference>
<dbReference type="GO" id="GO:0010038">
    <property type="term" value="P:response to metal ion"/>
    <property type="evidence" value="ECO:0007669"/>
    <property type="project" value="InterPro"/>
</dbReference>
<dbReference type="Gene3D" id="3.30.70.120">
    <property type="match status" value="1"/>
</dbReference>
<accession>A0A1I7X4M5</accession>
<dbReference type="GO" id="GO:0005507">
    <property type="term" value="F:copper ion binding"/>
    <property type="evidence" value="ECO:0007669"/>
    <property type="project" value="TreeGrafter"/>
</dbReference>
<dbReference type="Pfam" id="PF03091">
    <property type="entry name" value="CutA1"/>
    <property type="match status" value="1"/>
</dbReference>
<dbReference type="AlphaFoldDB" id="A0A1I7X4M5"/>
<evidence type="ECO:0000313" key="3">
    <source>
        <dbReference type="WBParaSite" id="Hba_12337"/>
    </source>
</evidence>
<evidence type="ECO:0000256" key="1">
    <source>
        <dbReference type="ARBA" id="ARBA00010169"/>
    </source>
</evidence>
<dbReference type="PANTHER" id="PTHR23419">
    <property type="entry name" value="DIVALENT CATION TOLERANCE CUTA-RELATED"/>
    <property type="match status" value="1"/>
</dbReference>
<dbReference type="PANTHER" id="PTHR23419:SF8">
    <property type="entry name" value="FI09726P"/>
    <property type="match status" value="1"/>
</dbReference>
<organism evidence="2 3">
    <name type="scientific">Heterorhabditis bacteriophora</name>
    <name type="common">Entomopathogenic nematode worm</name>
    <dbReference type="NCBI Taxonomy" id="37862"/>
    <lineage>
        <taxon>Eukaryota</taxon>
        <taxon>Metazoa</taxon>
        <taxon>Ecdysozoa</taxon>
        <taxon>Nematoda</taxon>
        <taxon>Chromadorea</taxon>
        <taxon>Rhabditida</taxon>
        <taxon>Rhabditina</taxon>
        <taxon>Rhabditomorpha</taxon>
        <taxon>Strongyloidea</taxon>
        <taxon>Heterorhabditidae</taxon>
        <taxon>Heterorhabditis</taxon>
    </lineage>
</organism>
<comment type="similarity">
    <text evidence="1">Belongs to the CutA family.</text>
</comment>
<dbReference type="Proteomes" id="UP000095283">
    <property type="component" value="Unplaced"/>
</dbReference>
<dbReference type="WBParaSite" id="Hba_12337">
    <property type="protein sequence ID" value="Hba_12337"/>
    <property type="gene ID" value="Hba_12337"/>
</dbReference>